<evidence type="ECO:0000256" key="1">
    <source>
        <dbReference type="SAM" id="Phobius"/>
    </source>
</evidence>
<dbReference type="AlphaFoldDB" id="A0A839MXD1"/>
<name>A0A839MXD1_9MICO</name>
<evidence type="ECO:0000313" key="2">
    <source>
        <dbReference type="EMBL" id="MBB2890110.1"/>
    </source>
</evidence>
<sequence length="72" mass="8044">MTAPAFGAFLVEAGALLTVMLLARRYALQHVPQCYLPRWVRVREQRREHLCRLATTPALAATLLGVMLILIA</sequence>
<protein>
    <submittedName>
        <fullName evidence="2">Uncharacterized protein</fullName>
    </submittedName>
</protein>
<reference evidence="2 3" key="1">
    <citation type="submission" date="2020-08" db="EMBL/GenBank/DDBJ databases">
        <title>Sequencing the genomes of 1000 actinobacteria strains.</title>
        <authorList>
            <person name="Klenk H.-P."/>
        </authorList>
    </citation>
    <scope>NUCLEOTIDE SEQUENCE [LARGE SCALE GENOMIC DNA]</scope>
    <source>
        <strain evidence="2 3">DSM 105369</strain>
    </source>
</reference>
<proteinExistence type="predicted"/>
<keyword evidence="1" id="KW-0812">Transmembrane</keyword>
<keyword evidence="3" id="KW-1185">Reference proteome</keyword>
<dbReference type="RefSeq" id="WP_183317974.1">
    <property type="nucleotide sequence ID" value="NZ_JACHVQ010000001.1"/>
</dbReference>
<comment type="caution">
    <text evidence="2">The sequence shown here is derived from an EMBL/GenBank/DDBJ whole genome shotgun (WGS) entry which is preliminary data.</text>
</comment>
<keyword evidence="1" id="KW-0472">Membrane</keyword>
<keyword evidence="1" id="KW-1133">Transmembrane helix</keyword>
<dbReference type="EMBL" id="JACHVQ010000001">
    <property type="protein sequence ID" value="MBB2890110.1"/>
    <property type="molecule type" value="Genomic_DNA"/>
</dbReference>
<dbReference type="Proteomes" id="UP000559182">
    <property type="component" value="Unassembled WGS sequence"/>
</dbReference>
<gene>
    <name evidence="2" type="ORF">FHU39_000094</name>
</gene>
<feature type="transmembrane region" description="Helical" evidence="1">
    <location>
        <begin position="6"/>
        <end position="28"/>
    </location>
</feature>
<accession>A0A839MXD1</accession>
<organism evidence="2 3">
    <name type="scientific">Flexivirga oryzae</name>
    <dbReference type="NCBI Taxonomy" id="1794944"/>
    <lineage>
        <taxon>Bacteria</taxon>
        <taxon>Bacillati</taxon>
        <taxon>Actinomycetota</taxon>
        <taxon>Actinomycetes</taxon>
        <taxon>Micrococcales</taxon>
        <taxon>Dermacoccaceae</taxon>
        <taxon>Flexivirga</taxon>
    </lineage>
</organism>
<evidence type="ECO:0000313" key="3">
    <source>
        <dbReference type="Proteomes" id="UP000559182"/>
    </source>
</evidence>
<feature type="transmembrane region" description="Helical" evidence="1">
    <location>
        <begin position="49"/>
        <end position="71"/>
    </location>
</feature>